<dbReference type="PANTHER" id="PTHR43727">
    <property type="entry name" value="DIAMINOPIMELATE DECARBOXYLASE"/>
    <property type="match status" value="1"/>
</dbReference>
<name>A0A0P7C5M3_9BACT</name>
<feature type="active site" description="Proton donor" evidence="7">
    <location>
        <position position="340"/>
    </location>
</feature>
<dbReference type="InterPro" id="IPR022643">
    <property type="entry name" value="De-COase2_C"/>
</dbReference>
<keyword evidence="5 8" id="KW-0457">Lysine biosynthesis</keyword>
<evidence type="ECO:0000259" key="9">
    <source>
        <dbReference type="Pfam" id="PF00278"/>
    </source>
</evidence>
<dbReference type="Gene3D" id="3.20.20.10">
    <property type="entry name" value="Alanine racemase"/>
    <property type="match status" value="1"/>
</dbReference>
<comment type="similarity">
    <text evidence="5">Belongs to the Orn/Lys/Arg decarboxylase class-II family. LysA subfamily.</text>
</comment>
<dbReference type="InterPro" id="IPR029066">
    <property type="entry name" value="PLP-binding_barrel"/>
</dbReference>
<dbReference type="AlphaFoldDB" id="A0A0P7C5M3"/>
<feature type="domain" description="Orn/DAP/Arg decarboxylase 2 C-terminal" evidence="9">
    <location>
        <begin position="28"/>
        <end position="366"/>
    </location>
</feature>
<dbReference type="InterPro" id="IPR009006">
    <property type="entry name" value="Ala_racemase/Decarboxylase_C"/>
</dbReference>
<dbReference type="PRINTS" id="PR01181">
    <property type="entry name" value="DAPDCRBXLASE"/>
</dbReference>
<feature type="binding site" evidence="5">
    <location>
        <position position="368"/>
    </location>
    <ligand>
        <name>pyridoxal 5'-phosphate</name>
        <dbReference type="ChEBI" id="CHEBI:597326"/>
    </ligand>
</feature>
<comment type="cofactor">
    <cofactor evidence="1 5 7 8">
        <name>pyridoxal 5'-phosphate</name>
        <dbReference type="ChEBI" id="CHEBI:597326"/>
    </cofactor>
</comment>
<evidence type="ECO:0000256" key="8">
    <source>
        <dbReference type="RuleBase" id="RU003738"/>
    </source>
</evidence>
<feature type="modified residue" description="N6-(pyridoxal phosphate)lysine" evidence="5 7">
    <location>
        <position position="58"/>
    </location>
</feature>
<dbReference type="GO" id="GO:0030170">
    <property type="term" value="F:pyridoxal phosphate binding"/>
    <property type="evidence" value="ECO:0007669"/>
    <property type="project" value="UniProtKB-UniRule"/>
</dbReference>
<dbReference type="HAMAP" id="MF_02120">
    <property type="entry name" value="LysA"/>
    <property type="match status" value="1"/>
</dbReference>
<evidence type="ECO:0000256" key="3">
    <source>
        <dbReference type="ARBA" id="ARBA00022898"/>
    </source>
</evidence>
<dbReference type="FunFam" id="3.20.20.10:FF:000003">
    <property type="entry name" value="Diaminopimelate decarboxylase"/>
    <property type="match status" value="1"/>
</dbReference>
<dbReference type="EMBL" id="LGTQ01000005">
    <property type="protein sequence ID" value="KPM49621.1"/>
    <property type="molecule type" value="Genomic_DNA"/>
</dbReference>
<organism evidence="11 12">
    <name type="scientific">Jiulongibacter sediminis</name>
    <dbReference type="NCBI Taxonomy" id="1605367"/>
    <lineage>
        <taxon>Bacteria</taxon>
        <taxon>Pseudomonadati</taxon>
        <taxon>Bacteroidota</taxon>
        <taxon>Cytophagia</taxon>
        <taxon>Cytophagales</taxon>
        <taxon>Leadbetterellaceae</taxon>
        <taxon>Jiulongibacter</taxon>
    </lineage>
</organism>
<dbReference type="OrthoDB" id="9802241at2"/>
<evidence type="ECO:0000256" key="5">
    <source>
        <dbReference type="HAMAP-Rule" id="MF_02120"/>
    </source>
</evidence>
<feature type="domain" description="Orn/DAP/Arg decarboxylase 2 N-terminal" evidence="10">
    <location>
        <begin position="33"/>
        <end position="277"/>
    </location>
</feature>
<evidence type="ECO:0000259" key="10">
    <source>
        <dbReference type="Pfam" id="PF02784"/>
    </source>
</evidence>
<evidence type="ECO:0000256" key="2">
    <source>
        <dbReference type="ARBA" id="ARBA00022793"/>
    </source>
</evidence>
<evidence type="ECO:0000256" key="4">
    <source>
        <dbReference type="ARBA" id="ARBA00023239"/>
    </source>
</evidence>
<dbReference type="Proteomes" id="UP000050454">
    <property type="component" value="Unassembled WGS sequence"/>
</dbReference>
<dbReference type="Pfam" id="PF02784">
    <property type="entry name" value="Orn_Arg_deC_N"/>
    <property type="match status" value="1"/>
</dbReference>
<feature type="binding site" evidence="5">
    <location>
        <position position="309"/>
    </location>
    <ligand>
        <name>substrate</name>
    </ligand>
</feature>
<dbReference type="PROSITE" id="PS00878">
    <property type="entry name" value="ODR_DC_2_1"/>
    <property type="match status" value="1"/>
</dbReference>
<comment type="caution">
    <text evidence="11">The sequence shown here is derived from an EMBL/GenBank/DDBJ whole genome shotgun (WGS) entry which is preliminary data.</text>
</comment>
<dbReference type="PRINTS" id="PR01179">
    <property type="entry name" value="ODADCRBXLASE"/>
</dbReference>
<dbReference type="EC" id="4.1.1.20" evidence="5 6"/>
<comment type="catalytic activity">
    <reaction evidence="5 8">
        <text>meso-2,6-diaminopimelate + H(+) = L-lysine + CO2</text>
        <dbReference type="Rhea" id="RHEA:15101"/>
        <dbReference type="ChEBI" id="CHEBI:15378"/>
        <dbReference type="ChEBI" id="CHEBI:16526"/>
        <dbReference type="ChEBI" id="CHEBI:32551"/>
        <dbReference type="ChEBI" id="CHEBI:57791"/>
        <dbReference type="EC" id="4.1.1.20"/>
    </reaction>
</comment>
<dbReference type="NCBIfam" id="TIGR01048">
    <property type="entry name" value="lysA"/>
    <property type="match status" value="1"/>
</dbReference>
<dbReference type="PATRIC" id="fig|1605367.3.peg.1987"/>
<keyword evidence="3 5" id="KW-0663">Pyridoxal phosphate</keyword>
<accession>A0A0P7C5M3</accession>
<comment type="function">
    <text evidence="5">Specifically catalyzes the decarboxylation of meso-diaminopimelate (meso-DAP) to L-lysine.</text>
</comment>
<dbReference type="STRING" id="1605367.AFM12_03230"/>
<dbReference type="CDD" id="cd06828">
    <property type="entry name" value="PLPDE_III_DapDC"/>
    <property type="match status" value="1"/>
</dbReference>
<keyword evidence="2 5" id="KW-0210">Decarboxylase</keyword>
<evidence type="ECO:0000256" key="1">
    <source>
        <dbReference type="ARBA" id="ARBA00001933"/>
    </source>
</evidence>
<dbReference type="GO" id="GO:0008836">
    <property type="term" value="F:diaminopimelate decarboxylase activity"/>
    <property type="evidence" value="ECO:0007669"/>
    <property type="project" value="UniProtKB-UniRule"/>
</dbReference>
<dbReference type="GO" id="GO:0009089">
    <property type="term" value="P:lysine biosynthetic process via diaminopimelate"/>
    <property type="evidence" value="ECO:0007669"/>
    <property type="project" value="UniProtKB-UniRule"/>
</dbReference>
<feature type="binding site" evidence="5">
    <location>
        <position position="313"/>
    </location>
    <ligand>
        <name>substrate</name>
    </ligand>
</feature>
<dbReference type="InterPro" id="IPR002986">
    <property type="entry name" value="DAP_deCOOHase_LysA"/>
</dbReference>
<dbReference type="SUPFAM" id="SSF50621">
    <property type="entry name" value="Alanine racemase C-terminal domain-like"/>
    <property type="match status" value="1"/>
</dbReference>
<keyword evidence="5" id="KW-0028">Amino-acid biosynthesis</keyword>
<comment type="caution">
    <text evidence="5">Lacks conserved residue(s) required for the propagation of feature annotation.</text>
</comment>
<dbReference type="UniPathway" id="UPA00034">
    <property type="reaction ID" value="UER00027"/>
</dbReference>
<feature type="binding site" evidence="5">
    <location>
        <position position="368"/>
    </location>
    <ligand>
        <name>substrate</name>
    </ligand>
</feature>
<feature type="binding site" evidence="5">
    <location>
        <position position="229"/>
    </location>
    <ligand>
        <name>pyridoxal 5'-phosphate</name>
        <dbReference type="ChEBI" id="CHEBI:597326"/>
    </ligand>
</feature>
<dbReference type="Pfam" id="PF00278">
    <property type="entry name" value="Orn_DAP_Arg_deC"/>
    <property type="match status" value="1"/>
</dbReference>
<keyword evidence="4 5" id="KW-0456">Lyase</keyword>
<dbReference type="InterPro" id="IPR022644">
    <property type="entry name" value="De-COase2_N"/>
</dbReference>
<evidence type="ECO:0000256" key="7">
    <source>
        <dbReference type="PIRSR" id="PIRSR600183-50"/>
    </source>
</evidence>
<evidence type="ECO:0000256" key="6">
    <source>
        <dbReference type="NCBIfam" id="TIGR01048"/>
    </source>
</evidence>
<feature type="binding site" evidence="5">
    <location>
        <position position="341"/>
    </location>
    <ligand>
        <name>substrate</name>
    </ligand>
</feature>
<comment type="subunit">
    <text evidence="5">Homodimer.</text>
</comment>
<dbReference type="SUPFAM" id="SSF51419">
    <property type="entry name" value="PLP-binding barrel"/>
    <property type="match status" value="1"/>
</dbReference>
<sequence>MLQKKENGYFIQNQSVNSLIEQFGSPLYVYDGQKIEEQIASMKDAFKEVDVKLKFACKALTNINILKLMLKNGVDIDAVSIEEIKLALHAGFQPSQIQYTPSGVAFSEIEEAVELGIRLNIDSLQLLEKVGETYGSKLPVAIRLNPSIMAGGNLKISTGHADSKFGIPIDYIDQIVELVEKYDLKIVGLHQHNGSDFKDGSVIVTAMKKSIEVAEKYFHDLQFIDMGSGFKVAYHEEDHITEIHELAKSVVKEFHDFQERYGRKIELWFEPGKFLVSESGTFLMTCNVVKHNPNRNFVHVDSGLNHLIRPMMYDAYHEILNVSNLDDSQTENYDVVGYICETDTMGKDRKLPVVKPGDIIAMKNAGAYCFSMSSNYNSRIKPAEVLVYNRKAQLIRERESMEDIFRHQIEVTF</sequence>
<dbReference type="PANTHER" id="PTHR43727:SF2">
    <property type="entry name" value="GROUP IV DECARBOXYLASE"/>
    <property type="match status" value="1"/>
</dbReference>
<evidence type="ECO:0000313" key="12">
    <source>
        <dbReference type="Proteomes" id="UP000050454"/>
    </source>
</evidence>
<proteinExistence type="inferred from homology"/>
<evidence type="ECO:0000313" key="11">
    <source>
        <dbReference type="EMBL" id="KPM49621.1"/>
    </source>
</evidence>
<comment type="pathway">
    <text evidence="5 8">Amino-acid biosynthesis; L-lysine biosynthesis via DAP pathway; L-lysine from DL-2,6-diaminopimelate: step 1/1.</text>
</comment>
<dbReference type="InterPro" id="IPR000183">
    <property type="entry name" value="Orn/DAP/Arg_de-COase"/>
</dbReference>
<protein>
    <recommendedName>
        <fullName evidence="5 6">Diaminopimelate decarboxylase</fullName>
        <shortName evidence="5">DAP decarboxylase</shortName>
        <shortName evidence="5">DAPDC</shortName>
        <ecNumber evidence="5 6">4.1.1.20</ecNumber>
    </recommendedName>
</protein>
<dbReference type="Gene3D" id="2.40.37.10">
    <property type="entry name" value="Lyase, Ornithine Decarboxylase, Chain A, domain 1"/>
    <property type="match status" value="1"/>
</dbReference>
<gene>
    <name evidence="5" type="primary">lysA</name>
    <name evidence="11" type="ORF">AFM12_03230</name>
</gene>
<reference evidence="11 12" key="1">
    <citation type="submission" date="2015-07" db="EMBL/GenBank/DDBJ databases">
        <title>The draft genome sequence of Leadbetterella sp. JN14-9.</title>
        <authorList>
            <person name="Liu Y."/>
            <person name="Du J."/>
            <person name="Shao Z."/>
        </authorList>
    </citation>
    <scope>NUCLEOTIDE SEQUENCE [LARGE SCALE GENOMIC DNA]</scope>
    <source>
        <strain evidence="11 12">JN14-9</strain>
    </source>
</reference>
<dbReference type="InterPro" id="IPR022653">
    <property type="entry name" value="De-COase2_pyr-phos_BS"/>
</dbReference>
<keyword evidence="12" id="KW-1185">Reference proteome</keyword>
<dbReference type="RefSeq" id="WP_055143856.1">
    <property type="nucleotide sequence ID" value="NZ_JXSZ01000005.1"/>
</dbReference>